<comment type="caution">
    <text evidence="6">The sequence shown here is derived from an EMBL/GenBank/DDBJ whole genome shotgun (WGS) entry which is preliminary data.</text>
</comment>
<evidence type="ECO:0000256" key="4">
    <source>
        <dbReference type="ARBA" id="ARBA00023163"/>
    </source>
</evidence>
<proteinExistence type="inferred from homology"/>
<comment type="similarity">
    <text evidence="1">Belongs to the LysR transcriptional regulatory family.</text>
</comment>
<dbReference type="SUPFAM" id="SSF53850">
    <property type="entry name" value="Periplasmic binding protein-like II"/>
    <property type="match status" value="1"/>
</dbReference>
<evidence type="ECO:0000259" key="5">
    <source>
        <dbReference type="Pfam" id="PF03466"/>
    </source>
</evidence>
<dbReference type="InterPro" id="IPR005119">
    <property type="entry name" value="LysR_subst-bd"/>
</dbReference>
<keyword evidence="2" id="KW-0805">Transcription regulation</keyword>
<gene>
    <name evidence="6" type="ORF">IEQ44_07145</name>
</gene>
<keyword evidence="3" id="KW-0238">DNA-binding</keyword>
<reference evidence="6 7" key="1">
    <citation type="submission" date="2020-10" db="EMBL/GenBank/DDBJ databases">
        <title>Nocardioides sp. isolated from sludge.</title>
        <authorList>
            <person name="Zhang X."/>
        </authorList>
    </citation>
    <scope>NUCLEOTIDE SEQUENCE [LARGE SCALE GENOMIC DNA]</scope>
    <source>
        <strain evidence="6 7">Y6</strain>
    </source>
</reference>
<dbReference type="Pfam" id="PF03466">
    <property type="entry name" value="LysR_substrate"/>
    <property type="match status" value="1"/>
</dbReference>
<protein>
    <submittedName>
        <fullName evidence="6">LysR family transcriptional regulator</fullName>
    </submittedName>
</protein>
<dbReference type="RefSeq" id="WP_193637743.1">
    <property type="nucleotide sequence ID" value="NZ_JADCSA010000005.1"/>
</dbReference>
<keyword evidence="4" id="KW-0804">Transcription</keyword>
<evidence type="ECO:0000313" key="6">
    <source>
        <dbReference type="EMBL" id="MBE7324425.1"/>
    </source>
</evidence>
<feature type="domain" description="LysR substrate-binding" evidence="5">
    <location>
        <begin position="2"/>
        <end position="186"/>
    </location>
</feature>
<sequence length="192" mass="20995">MTLRIAFVPGATPDKWARHWRERFREPLELLPVEEADVRALLEDGGVDMAVARLPVPGAGEDLHCVHLYEELPVVVVPTEHVVAGFDEVSAADLADEQFPLGVPSGVPSRMDQLPFGPMTVKDAIEVAASGTGVVVVPMSVARLHHRKDVTHAVVTDLPTTQMALLWPKDRDDERTQAFVGVVRGRTARSSR</sequence>
<evidence type="ECO:0000256" key="3">
    <source>
        <dbReference type="ARBA" id="ARBA00023125"/>
    </source>
</evidence>
<evidence type="ECO:0000313" key="7">
    <source>
        <dbReference type="Proteomes" id="UP000756387"/>
    </source>
</evidence>
<dbReference type="Gene3D" id="3.40.190.10">
    <property type="entry name" value="Periplasmic binding protein-like II"/>
    <property type="match status" value="2"/>
</dbReference>
<evidence type="ECO:0000256" key="1">
    <source>
        <dbReference type="ARBA" id="ARBA00009437"/>
    </source>
</evidence>
<name>A0ABR9RSR9_9ACTN</name>
<dbReference type="PANTHER" id="PTHR30346:SF0">
    <property type="entry name" value="HCA OPERON TRANSCRIPTIONAL ACTIVATOR HCAR"/>
    <property type="match status" value="1"/>
</dbReference>
<dbReference type="Proteomes" id="UP000756387">
    <property type="component" value="Unassembled WGS sequence"/>
</dbReference>
<organism evidence="6 7">
    <name type="scientific">Nocardioides malaquae</name>
    <dbReference type="NCBI Taxonomy" id="2773426"/>
    <lineage>
        <taxon>Bacteria</taxon>
        <taxon>Bacillati</taxon>
        <taxon>Actinomycetota</taxon>
        <taxon>Actinomycetes</taxon>
        <taxon>Propionibacteriales</taxon>
        <taxon>Nocardioidaceae</taxon>
        <taxon>Nocardioides</taxon>
    </lineage>
</organism>
<accession>A0ABR9RSR9</accession>
<dbReference type="PANTHER" id="PTHR30346">
    <property type="entry name" value="TRANSCRIPTIONAL DUAL REGULATOR HCAR-RELATED"/>
    <property type="match status" value="1"/>
</dbReference>
<dbReference type="EMBL" id="JADCSA010000005">
    <property type="protein sequence ID" value="MBE7324425.1"/>
    <property type="molecule type" value="Genomic_DNA"/>
</dbReference>
<keyword evidence="7" id="KW-1185">Reference proteome</keyword>
<evidence type="ECO:0000256" key="2">
    <source>
        <dbReference type="ARBA" id="ARBA00023015"/>
    </source>
</evidence>